<dbReference type="STRING" id="1229521.D791_00210"/>
<dbReference type="EMBL" id="AONB01000001">
    <property type="protein sequence ID" value="EXJ12868.1"/>
    <property type="molecule type" value="Genomic_DNA"/>
</dbReference>
<evidence type="ECO:0000256" key="1">
    <source>
        <dbReference type="ARBA" id="ARBA00004761"/>
    </source>
</evidence>
<evidence type="ECO:0000313" key="9">
    <source>
        <dbReference type="EMBL" id="EXJ12868.1"/>
    </source>
</evidence>
<gene>
    <name evidence="9" type="primary">gntK</name>
    <name evidence="9" type="ORF">D791_00210</name>
</gene>
<dbReference type="AlphaFoldDB" id="W9V075"/>
<keyword evidence="4 9" id="KW-0808">Transferase</keyword>
<evidence type="ECO:0000256" key="3">
    <source>
        <dbReference type="ARBA" id="ARBA00012054"/>
    </source>
</evidence>
<dbReference type="GO" id="GO:0005975">
    <property type="term" value="P:carbohydrate metabolic process"/>
    <property type="evidence" value="ECO:0007669"/>
    <property type="project" value="InterPro"/>
</dbReference>
<comment type="caution">
    <text evidence="9">The sequence shown here is derived from an EMBL/GenBank/DDBJ whole genome shotgun (WGS) entry which is preliminary data.</text>
</comment>
<dbReference type="Proteomes" id="UP000019464">
    <property type="component" value="Unassembled WGS sequence"/>
</dbReference>
<evidence type="ECO:0000256" key="8">
    <source>
        <dbReference type="ARBA" id="ARBA00048090"/>
    </source>
</evidence>
<dbReference type="Gene3D" id="3.40.50.300">
    <property type="entry name" value="P-loop containing nucleotide triphosphate hydrolases"/>
    <property type="match status" value="1"/>
</dbReference>
<evidence type="ECO:0000256" key="4">
    <source>
        <dbReference type="ARBA" id="ARBA00022679"/>
    </source>
</evidence>
<proteinExistence type="inferred from homology"/>
<accession>W9V075</accession>
<dbReference type="GO" id="GO:0005737">
    <property type="term" value="C:cytoplasm"/>
    <property type="evidence" value="ECO:0007669"/>
    <property type="project" value="TreeGrafter"/>
</dbReference>
<keyword evidence="7" id="KW-0067">ATP-binding</keyword>
<organism evidence="9 10">
    <name type="scientific">Nitrincola nitratireducens</name>
    <dbReference type="NCBI Taxonomy" id="1229521"/>
    <lineage>
        <taxon>Bacteria</taxon>
        <taxon>Pseudomonadati</taxon>
        <taxon>Pseudomonadota</taxon>
        <taxon>Gammaproteobacteria</taxon>
        <taxon>Oceanospirillales</taxon>
        <taxon>Oceanospirillaceae</taxon>
        <taxon>Nitrincola</taxon>
    </lineage>
</organism>
<dbReference type="GO" id="GO:0005524">
    <property type="term" value="F:ATP binding"/>
    <property type="evidence" value="ECO:0007669"/>
    <property type="project" value="UniProtKB-KW"/>
</dbReference>
<comment type="pathway">
    <text evidence="1">Carbohydrate acid metabolism.</text>
</comment>
<dbReference type="PATRIC" id="fig|1229521.3.peg.217"/>
<evidence type="ECO:0000313" key="10">
    <source>
        <dbReference type="Proteomes" id="UP000019464"/>
    </source>
</evidence>
<name>W9V075_9GAMM</name>
<reference evidence="9 10" key="2">
    <citation type="journal article" date="2015" name="Syst. Appl. Microbiol.">
        <title>Nitrincola nitratireducens sp. nov. isolated from a haloalkaline crater lake.</title>
        <authorList>
            <person name="Singh A."/>
            <person name="Vaidya B."/>
            <person name="Tanuku N.R."/>
            <person name="Pinnaka A.K."/>
        </authorList>
    </citation>
    <scope>NUCLEOTIDE SEQUENCE [LARGE SCALE GENOMIC DNA]</scope>
    <source>
        <strain evidence="9 10">AK23</strain>
    </source>
</reference>
<dbReference type="CDD" id="cd02021">
    <property type="entry name" value="GntK"/>
    <property type="match status" value="1"/>
</dbReference>
<dbReference type="PANTHER" id="PTHR43442">
    <property type="entry name" value="GLUCONOKINASE-RELATED"/>
    <property type="match status" value="1"/>
</dbReference>
<dbReference type="InterPro" id="IPR027417">
    <property type="entry name" value="P-loop_NTPase"/>
</dbReference>
<dbReference type="RefSeq" id="WP_202806782.1">
    <property type="nucleotide sequence ID" value="NZ_AONB01000001.1"/>
</dbReference>
<keyword evidence="5" id="KW-0547">Nucleotide-binding</keyword>
<keyword evidence="10" id="KW-1185">Reference proteome</keyword>
<evidence type="ECO:0000256" key="2">
    <source>
        <dbReference type="ARBA" id="ARBA00008420"/>
    </source>
</evidence>
<dbReference type="PANTHER" id="PTHR43442:SF3">
    <property type="entry name" value="GLUCONOKINASE-RELATED"/>
    <property type="match status" value="1"/>
</dbReference>
<protein>
    <recommendedName>
        <fullName evidence="3">gluconokinase</fullName>
        <ecNumber evidence="3">2.7.1.12</ecNumber>
    </recommendedName>
</protein>
<comment type="catalytic activity">
    <reaction evidence="8">
        <text>D-gluconate + ATP = 6-phospho-D-gluconate + ADP + H(+)</text>
        <dbReference type="Rhea" id="RHEA:19433"/>
        <dbReference type="ChEBI" id="CHEBI:15378"/>
        <dbReference type="ChEBI" id="CHEBI:18391"/>
        <dbReference type="ChEBI" id="CHEBI:30616"/>
        <dbReference type="ChEBI" id="CHEBI:58759"/>
        <dbReference type="ChEBI" id="CHEBI:456216"/>
        <dbReference type="EC" id="2.7.1.12"/>
    </reaction>
</comment>
<dbReference type="EC" id="2.7.1.12" evidence="3"/>
<evidence type="ECO:0000256" key="5">
    <source>
        <dbReference type="ARBA" id="ARBA00022741"/>
    </source>
</evidence>
<dbReference type="InterPro" id="IPR006001">
    <property type="entry name" value="Therm_gnt_kin"/>
</dbReference>
<sequence>MKPYKIVVMGVCGCGKSTLAKRLAEQLNGTFLEGDAFHTPENIAKMSSGIPLTDADRHPWLVSSALKFANTRILERLFWPVQA</sequence>
<comment type="similarity">
    <text evidence="2">Belongs to the gluconokinase GntK/GntV family.</text>
</comment>
<keyword evidence="6 9" id="KW-0418">Kinase</keyword>
<reference evidence="10" key="1">
    <citation type="submission" date="2012-11" db="EMBL/GenBank/DDBJ databases">
        <authorList>
            <person name="Singh A."/>
            <person name="Pinnaka A.K."/>
            <person name="Vaidya B."/>
        </authorList>
    </citation>
    <scope>NUCLEOTIDE SEQUENCE [LARGE SCALE GENOMIC DNA]</scope>
    <source>
        <strain evidence="10">AK23</strain>
    </source>
</reference>
<evidence type="ECO:0000256" key="7">
    <source>
        <dbReference type="ARBA" id="ARBA00022840"/>
    </source>
</evidence>
<dbReference type="GO" id="GO:0046316">
    <property type="term" value="F:gluconokinase activity"/>
    <property type="evidence" value="ECO:0007669"/>
    <property type="project" value="UniProtKB-EC"/>
</dbReference>
<dbReference type="SUPFAM" id="SSF52540">
    <property type="entry name" value="P-loop containing nucleoside triphosphate hydrolases"/>
    <property type="match status" value="1"/>
</dbReference>
<evidence type="ECO:0000256" key="6">
    <source>
        <dbReference type="ARBA" id="ARBA00022777"/>
    </source>
</evidence>